<evidence type="ECO:0000256" key="1">
    <source>
        <dbReference type="ARBA" id="ARBA00004123"/>
    </source>
</evidence>
<feature type="compositionally biased region" description="Acidic residues" evidence="6">
    <location>
        <begin position="318"/>
        <end position="330"/>
    </location>
</feature>
<keyword evidence="4" id="KW-0804">Transcription</keyword>
<dbReference type="GO" id="GO:0042791">
    <property type="term" value="P:5S class rRNA transcription by RNA polymerase III"/>
    <property type="evidence" value="ECO:0007669"/>
    <property type="project" value="TreeGrafter"/>
</dbReference>
<name>A0AAD4GX13_ASPNN</name>
<feature type="compositionally biased region" description="Basic and acidic residues" evidence="6">
    <location>
        <begin position="732"/>
        <end position="742"/>
    </location>
</feature>
<gene>
    <name evidence="9" type="primary">TFC3</name>
    <name evidence="9" type="ORF">FE257_001606</name>
</gene>
<dbReference type="Proteomes" id="UP001194746">
    <property type="component" value="Unassembled WGS sequence"/>
</dbReference>
<organism evidence="9 10">
    <name type="scientific">Aspergillus nanangensis</name>
    <dbReference type="NCBI Taxonomy" id="2582783"/>
    <lineage>
        <taxon>Eukaryota</taxon>
        <taxon>Fungi</taxon>
        <taxon>Dikarya</taxon>
        <taxon>Ascomycota</taxon>
        <taxon>Pezizomycotina</taxon>
        <taxon>Eurotiomycetes</taxon>
        <taxon>Eurotiomycetidae</taxon>
        <taxon>Eurotiales</taxon>
        <taxon>Aspergillaceae</taxon>
        <taxon>Aspergillus</taxon>
        <taxon>Aspergillus subgen. Circumdati</taxon>
    </lineage>
</organism>
<dbReference type="GO" id="GO:0003743">
    <property type="term" value="F:translation initiation factor activity"/>
    <property type="evidence" value="ECO:0007669"/>
    <property type="project" value="UniProtKB-KW"/>
</dbReference>
<dbReference type="InterPro" id="IPR007309">
    <property type="entry name" value="TFIIIC_Bblock-bd"/>
</dbReference>
<feature type="region of interest" description="Disordered" evidence="6">
    <location>
        <begin position="1261"/>
        <end position="1302"/>
    </location>
</feature>
<comment type="subcellular location">
    <subcellularLocation>
        <location evidence="1">Nucleus</location>
    </subcellularLocation>
</comment>
<comment type="caution">
    <text evidence="9">The sequence shown here is derived from an EMBL/GenBank/DDBJ whole genome shotgun (WGS) entry which is preliminary data.</text>
</comment>
<feature type="region of interest" description="Disordered" evidence="6">
    <location>
        <begin position="1070"/>
        <end position="1110"/>
    </location>
</feature>
<feature type="region of interest" description="Disordered" evidence="6">
    <location>
        <begin position="318"/>
        <end position="341"/>
    </location>
</feature>
<keyword evidence="3" id="KW-0238">DNA-binding</keyword>
<dbReference type="Pfam" id="PF20222">
    <property type="entry name" value="DUF6581"/>
    <property type="match status" value="1"/>
</dbReference>
<dbReference type="InterPro" id="IPR046488">
    <property type="entry name" value="Sfc3/Tfc3_C"/>
</dbReference>
<feature type="region of interest" description="Disordered" evidence="6">
    <location>
        <begin position="1147"/>
        <end position="1180"/>
    </location>
</feature>
<dbReference type="GO" id="GO:0000127">
    <property type="term" value="C:transcription factor TFIIIC complex"/>
    <property type="evidence" value="ECO:0007669"/>
    <property type="project" value="InterPro"/>
</dbReference>
<protein>
    <submittedName>
        <fullName evidence="9">RNA polymerase III transcription initiation factor complex subunit</fullName>
    </submittedName>
</protein>
<keyword evidence="2" id="KW-0597">Phosphoprotein</keyword>
<evidence type="ECO:0000259" key="8">
    <source>
        <dbReference type="Pfam" id="PF20222"/>
    </source>
</evidence>
<keyword evidence="10" id="KW-1185">Reference proteome</keyword>
<keyword evidence="5" id="KW-0539">Nucleus</keyword>
<dbReference type="GO" id="GO:0006384">
    <property type="term" value="P:transcription initiation at RNA polymerase III promoter"/>
    <property type="evidence" value="ECO:0007669"/>
    <property type="project" value="InterPro"/>
</dbReference>
<evidence type="ECO:0000256" key="4">
    <source>
        <dbReference type="ARBA" id="ARBA00023163"/>
    </source>
</evidence>
<keyword evidence="9" id="KW-0396">Initiation factor</keyword>
<reference evidence="9" key="2">
    <citation type="submission" date="2020-02" db="EMBL/GenBank/DDBJ databases">
        <authorList>
            <person name="Gilchrist C.L.M."/>
            <person name="Chooi Y.-H."/>
        </authorList>
    </citation>
    <scope>NUCLEOTIDE SEQUENCE</scope>
    <source>
        <strain evidence="9">MST-FP2251</strain>
    </source>
</reference>
<feature type="compositionally biased region" description="Basic and acidic residues" evidence="6">
    <location>
        <begin position="701"/>
        <end position="715"/>
    </location>
</feature>
<feature type="compositionally biased region" description="Polar residues" evidence="6">
    <location>
        <begin position="720"/>
        <end position="731"/>
    </location>
</feature>
<dbReference type="Pfam" id="PF04182">
    <property type="entry name" value="B-block_TFIIIC"/>
    <property type="match status" value="1"/>
</dbReference>
<dbReference type="PANTHER" id="PTHR15180:SF1">
    <property type="entry name" value="GENERAL TRANSCRIPTION FACTOR 3C POLYPEPTIDE 1"/>
    <property type="match status" value="1"/>
</dbReference>
<feature type="compositionally biased region" description="Polar residues" evidence="6">
    <location>
        <begin position="667"/>
        <end position="676"/>
    </location>
</feature>
<proteinExistence type="predicted"/>
<feature type="compositionally biased region" description="Basic residues" evidence="6">
    <location>
        <begin position="1274"/>
        <end position="1284"/>
    </location>
</feature>
<reference evidence="9" key="1">
    <citation type="journal article" date="2019" name="Beilstein J. Org. Chem.">
        <title>Nanangenines: drimane sesquiterpenoids as the dominant metabolite cohort of a novel Australian fungus, Aspergillus nanangensis.</title>
        <authorList>
            <person name="Lacey H.J."/>
            <person name="Gilchrist C.L.M."/>
            <person name="Crombie A."/>
            <person name="Kalaitzis J.A."/>
            <person name="Vuong D."/>
            <person name="Rutledge P.J."/>
            <person name="Turner P."/>
            <person name="Pitt J.I."/>
            <person name="Lacey E."/>
            <person name="Chooi Y.H."/>
            <person name="Piggott A.M."/>
        </authorList>
    </citation>
    <scope>NUCLEOTIDE SEQUENCE</scope>
    <source>
        <strain evidence="9">MST-FP2251</strain>
    </source>
</reference>
<feature type="compositionally biased region" description="Polar residues" evidence="6">
    <location>
        <begin position="1076"/>
        <end position="1087"/>
    </location>
</feature>
<sequence length="1817" mass="203314">MAPSFRELIDFLLAEIALCGDQGASPADILKFTAAFYTKAAQHASDRTNTVDRRFQEKVWSWLTRNPEVSVGKHKEGNHLSLANIEALSRHPSDDAESAETPGAFRVFVSKERTWLAVTGHEPDETKVFSSEFALLSIIASRGSNGIPQTELVRLSGQDKRSVPKRTDSLRQKGYIEKRAIQIKSARTSLCTLRKFLHPENLLSEPSTQDVQAEGQLIDFKKFTEDLFRILREHKIISRVDLKTSLGFADRWRWRILSRSLRKFERIGVLKRVRAPSQYADTLKKYHPCVKLIREPSEKDYAKFHEFSLGVLMDEEPEDNAELDDDVEPNDGERGSASLENGLLDQEQDVEDVGRPIPTWTPDRSIHNQIFEVIHKSGTDGIVNQGIIRSHFGSFFRRPLENVLSRLVECWQLSQPLHLRHLAIVRDTAINRTVTHFVHYSAVNFGKRVEAGETTWEAVEFNPKNSKSAHVRVQPADAVPNIDDNGLPIHVLSKELLRDGNASLFECMAVFKPQGYNVTSSDPFAAKLENGTYRLDYGIKKSLSAVQLQGARGDNKKIIKTEDQDLGSPEKGTATPVVKRLKKPKTKQWDLGLSEKERLEALGLDETWTEYSVLTMERKTPGVYVTPRGRRRATGRGRPRTSRVAVFKSPKLASIPWFLEGADVSVQPNREVSTTPPAEPSGTNDERGIKRTLHHSPSRGSDSEARVATKQRRLDAIGSESMNIETPGTHITESDYTGRDSDLLVPDAGLGTPTRTQKRKRPTTPEREEGLEVASEGSISTPASQPAPKHVKTPFKKPRRQSRRQPQEDDRNLPPADQPAKETLPAEASTSADPSNAPMATPIVPKSNEERPTPLASVGPGTSPASVQPNSTGKARLVGGSVGFLRRKIVMGILDQTGGAFPYTGGAIWYPFTTAWAKLKHKEKPDLRTIRTTVKHMIDAGILRQLVFSGKDHKGVMVTKKIIARSDMDPDDPVIQGMQRDMLASDEKQYFPQGVEFDKDLTKSGRSKLAVVPSIPIESSIKVQLQQKPAFVVAQEKKRGLVIQRRLLQRLESERELMKGPNVVRLLKIQRAPKTAESSTQGHTSISRPGRPGKGPRRIQRVQQAAGGLGRTKRSFMSISLMLMNPRQAFHPSSGTFSTDAGIAALRAGRPKGPRPVAASPKSNRREKTAPNPDLPDSIDDLITRTRRRRVFGPDYHGPDPRKFIRDQDAILRWELRNEDLFRRQSEGFRYINQTVQDSFESAPIDGDIQFDNEIERARAELVPEPGSAPPTRTTRKTTRRKARQQNVGPPSQTPSFPSLEPAFKVDLTPQNRQLERLNASVAAEDDIDIASQAARQPLRRVHRNSYYLSEALVQKLMTAIAVVRTLAGGWEGKIIDWTLIPYCFPDHDPSFIQERGKTIASRHRLQLAKMQSDFQARFIEAYSNEEVPPINYDDLESYDWEGLVDWATSELEVSSSEKLPDLPATRGQFDSIFELREEPAASLDELYQSAQNMTINRRRAAVAEMPFAVALSSKPSKPTPRKAELSRLSVAKTWVRANVVAVDETYRPGEARQILETVGNSVLENALQSLITDRVISTNSKGREVPGRNYDITDHFLQTLGRKRVIESSELRRAARFKTHTLDPALRSKGKFDVDYAAEDGDIMVLINLFAEGRVSLRPRDPPRDKYGLTDGGYLTRQMDREKVRFAIEVTPVKGKYISGDPIHQKTSSVPPPCPPKVAISETISVPEKIPLWFDIHGQFVKVLWDMAIAAVVGSIAVRPGITAPAVAGMLKPTMETWEVELLLEWMEEVGVTRQEGGGSGYSGWMVKEWWWMLLG</sequence>
<feature type="region of interest" description="Disordered" evidence="6">
    <location>
        <begin position="667"/>
        <end position="877"/>
    </location>
</feature>
<accession>A0AAD4GX13</accession>
<evidence type="ECO:0000256" key="6">
    <source>
        <dbReference type="SAM" id="MobiDB-lite"/>
    </source>
</evidence>
<evidence type="ECO:0000256" key="2">
    <source>
        <dbReference type="ARBA" id="ARBA00022553"/>
    </source>
</evidence>
<feature type="compositionally biased region" description="Polar residues" evidence="6">
    <location>
        <begin position="863"/>
        <end position="873"/>
    </location>
</feature>
<evidence type="ECO:0000259" key="7">
    <source>
        <dbReference type="Pfam" id="PF04182"/>
    </source>
</evidence>
<dbReference type="GO" id="GO:0005634">
    <property type="term" value="C:nucleus"/>
    <property type="evidence" value="ECO:0007669"/>
    <property type="project" value="UniProtKB-SubCell"/>
</dbReference>
<feature type="compositionally biased region" description="Basic residues" evidence="6">
    <location>
        <begin position="789"/>
        <end position="803"/>
    </location>
</feature>
<feature type="domain" description="B-block binding subunit of TFIIIC" evidence="7">
    <location>
        <begin position="131"/>
        <end position="198"/>
    </location>
</feature>
<dbReference type="PANTHER" id="PTHR15180">
    <property type="entry name" value="GENERAL TRANSCRIPTION FACTOR 3C POLYPEPTIDE 1"/>
    <property type="match status" value="1"/>
</dbReference>
<evidence type="ECO:0000313" key="9">
    <source>
        <dbReference type="EMBL" id="KAF9892497.1"/>
    </source>
</evidence>
<dbReference type="EMBL" id="VCAU01000012">
    <property type="protein sequence ID" value="KAF9892497.1"/>
    <property type="molecule type" value="Genomic_DNA"/>
</dbReference>
<keyword evidence="9" id="KW-0648">Protein biosynthesis</keyword>
<feature type="compositionally biased region" description="Polar residues" evidence="6">
    <location>
        <begin position="1285"/>
        <end position="1297"/>
    </location>
</feature>
<dbReference type="InterPro" id="IPR044210">
    <property type="entry name" value="Tfc3-like"/>
</dbReference>
<evidence type="ECO:0000256" key="5">
    <source>
        <dbReference type="ARBA" id="ARBA00023242"/>
    </source>
</evidence>
<evidence type="ECO:0000256" key="3">
    <source>
        <dbReference type="ARBA" id="ARBA00023125"/>
    </source>
</evidence>
<evidence type="ECO:0000313" key="10">
    <source>
        <dbReference type="Proteomes" id="UP001194746"/>
    </source>
</evidence>
<dbReference type="GO" id="GO:0003677">
    <property type="term" value="F:DNA binding"/>
    <property type="evidence" value="ECO:0007669"/>
    <property type="project" value="UniProtKB-KW"/>
</dbReference>
<feature type="domain" description="Transcription factor tau subunit sfc3/Tfc3 C-terminal" evidence="8">
    <location>
        <begin position="1345"/>
        <end position="1768"/>
    </location>
</feature>